<reference evidence="2" key="2">
    <citation type="journal article" date="2017" name="Nat. Plants">
        <title>The Aegilops tauschii genome reveals multiple impacts of transposons.</title>
        <authorList>
            <person name="Zhao G."/>
            <person name="Zou C."/>
            <person name="Li K."/>
            <person name="Wang K."/>
            <person name="Li T."/>
            <person name="Gao L."/>
            <person name="Zhang X."/>
            <person name="Wang H."/>
            <person name="Yang Z."/>
            <person name="Liu X."/>
            <person name="Jiang W."/>
            <person name="Mao L."/>
            <person name="Kong X."/>
            <person name="Jiao Y."/>
            <person name="Jia J."/>
        </authorList>
    </citation>
    <scope>NUCLEOTIDE SEQUENCE [LARGE SCALE GENOMIC DNA]</scope>
    <source>
        <strain evidence="2">cv. AL8/78</strain>
    </source>
</reference>
<dbReference type="Gramene" id="AET1Gv20720500.4">
    <property type="protein sequence ID" value="AET1Gv20720500.4"/>
    <property type="gene ID" value="AET1Gv20720500"/>
</dbReference>
<evidence type="ECO:0000313" key="2">
    <source>
        <dbReference type="Proteomes" id="UP000015105"/>
    </source>
</evidence>
<reference evidence="1" key="4">
    <citation type="submission" date="2019-03" db="UniProtKB">
        <authorList>
            <consortium name="EnsemblPlants"/>
        </authorList>
    </citation>
    <scope>IDENTIFICATION</scope>
</reference>
<dbReference type="AlphaFoldDB" id="A0A452ZD09"/>
<reference evidence="2" key="1">
    <citation type="journal article" date="2014" name="Science">
        <title>Ancient hybridizations among the ancestral genomes of bread wheat.</title>
        <authorList>
            <consortium name="International Wheat Genome Sequencing Consortium,"/>
            <person name="Marcussen T."/>
            <person name="Sandve S.R."/>
            <person name="Heier L."/>
            <person name="Spannagl M."/>
            <person name="Pfeifer M."/>
            <person name="Jakobsen K.S."/>
            <person name="Wulff B.B."/>
            <person name="Steuernagel B."/>
            <person name="Mayer K.F."/>
            <person name="Olsen O.A."/>
        </authorList>
    </citation>
    <scope>NUCLEOTIDE SEQUENCE [LARGE SCALE GENOMIC DNA]</scope>
    <source>
        <strain evidence="2">cv. AL8/78</strain>
    </source>
</reference>
<organism evidence="1 2">
    <name type="scientific">Aegilops tauschii subsp. strangulata</name>
    <name type="common">Goatgrass</name>
    <dbReference type="NCBI Taxonomy" id="200361"/>
    <lineage>
        <taxon>Eukaryota</taxon>
        <taxon>Viridiplantae</taxon>
        <taxon>Streptophyta</taxon>
        <taxon>Embryophyta</taxon>
        <taxon>Tracheophyta</taxon>
        <taxon>Spermatophyta</taxon>
        <taxon>Magnoliopsida</taxon>
        <taxon>Liliopsida</taxon>
        <taxon>Poales</taxon>
        <taxon>Poaceae</taxon>
        <taxon>BOP clade</taxon>
        <taxon>Pooideae</taxon>
        <taxon>Triticodae</taxon>
        <taxon>Triticeae</taxon>
        <taxon>Triticinae</taxon>
        <taxon>Aegilops</taxon>
    </lineage>
</organism>
<sequence length="49" mass="5714">MFVVSIMDFYMDILNLPVHEIQIGWYNCSDQSRVVALQKQIFSCMNVSV</sequence>
<reference evidence="1" key="3">
    <citation type="journal article" date="2017" name="Nature">
        <title>Genome sequence of the progenitor of the wheat D genome Aegilops tauschii.</title>
        <authorList>
            <person name="Luo M.C."/>
            <person name="Gu Y.Q."/>
            <person name="Puiu D."/>
            <person name="Wang H."/>
            <person name="Twardziok S.O."/>
            <person name="Deal K.R."/>
            <person name="Huo N."/>
            <person name="Zhu T."/>
            <person name="Wang L."/>
            <person name="Wang Y."/>
            <person name="McGuire P.E."/>
            <person name="Liu S."/>
            <person name="Long H."/>
            <person name="Ramasamy R.K."/>
            <person name="Rodriguez J.C."/>
            <person name="Van S.L."/>
            <person name="Yuan L."/>
            <person name="Wang Z."/>
            <person name="Xia Z."/>
            <person name="Xiao L."/>
            <person name="Anderson O.D."/>
            <person name="Ouyang S."/>
            <person name="Liang Y."/>
            <person name="Zimin A.V."/>
            <person name="Pertea G."/>
            <person name="Qi P."/>
            <person name="Bennetzen J.L."/>
            <person name="Dai X."/>
            <person name="Dawson M.W."/>
            <person name="Muller H.G."/>
            <person name="Kugler K."/>
            <person name="Rivarola-Duarte L."/>
            <person name="Spannagl M."/>
            <person name="Mayer K.F.X."/>
            <person name="Lu F.H."/>
            <person name="Bevan M.W."/>
            <person name="Leroy P."/>
            <person name="Li P."/>
            <person name="You F.M."/>
            <person name="Sun Q."/>
            <person name="Liu Z."/>
            <person name="Lyons E."/>
            <person name="Wicker T."/>
            <person name="Salzberg S.L."/>
            <person name="Devos K.M."/>
            <person name="Dvorak J."/>
        </authorList>
    </citation>
    <scope>NUCLEOTIDE SEQUENCE [LARGE SCALE GENOMIC DNA]</scope>
    <source>
        <strain evidence="1">cv. AL8/78</strain>
    </source>
</reference>
<protein>
    <submittedName>
        <fullName evidence="1">Uncharacterized protein</fullName>
    </submittedName>
</protein>
<accession>A0A452ZD09</accession>
<keyword evidence="2" id="KW-1185">Reference proteome</keyword>
<dbReference type="Proteomes" id="UP000015105">
    <property type="component" value="Chromosome 1D"/>
</dbReference>
<reference evidence="1" key="5">
    <citation type="journal article" date="2021" name="G3 (Bethesda)">
        <title>Aegilops tauschii genome assembly Aet v5.0 features greater sequence contiguity and improved annotation.</title>
        <authorList>
            <person name="Wang L."/>
            <person name="Zhu T."/>
            <person name="Rodriguez J.C."/>
            <person name="Deal K.R."/>
            <person name="Dubcovsky J."/>
            <person name="McGuire P.E."/>
            <person name="Lux T."/>
            <person name="Spannagl M."/>
            <person name="Mayer K.F.X."/>
            <person name="Baldrich P."/>
            <person name="Meyers B.C."/>
            <person name="Huo N."/>
            <person name="Gu Y.Q."/>
            <person name="Zhou H."/>
            <person name="Devos K.M."/>
            <person name="Bennetzen J.L."/>
            <person name="Unver T."/>
            <person name="Budak H."/>
            <person name="Gulick P.J."/>
            <person name="Galiba G."/>
            <person name="Kalapos B."/>
            <person name="Nelson D.R."/>
            <person name="Li P."/>
            <person name="You F.M."/>
            <person name="Luo M.C."/>
            <person name="Dvorak J."/>
        </authorList>
    </citation>
    <scope>NUCLEOTIDE SEQUENCE [LARGE SCALE GENOMIC DNA]</scope>
    <source>
        <strain evidence="1">cv. AL8/78</strain>
    </source>
</reference>
<dbReference type="EnsemblPlants" id="AET1Gv20720500.4">
    <property type="protein sequence ID" value="AET1Gv20720500.4"/>
    <property type="gene ID" value="AET1Gv20720500"/>
</dbReference>
<evidence type="ECO:0000313" key="1">
    <source>
        <dbReference type="EnsemblPlants" id="AET1Gv20720500.4"/>
    </source>
</evidence>
<name>A0A452ZD09_AEGTS</name>
<proteinExistence type="predicted"/>